<dbReference type="PANTHER" id="PTHR26379:SF459">
    <property type="entry name" value="BTB DOMAIN-CONTAINING PROTEIN"/>
    <property type="match status" value="1"/>
</dbReference>
<dbReference type="CDD" id="cd18280">
    <property type="entry name" value="BTB_POZ_BPM_plant"/>
    <property type="match status" value="1"/>
</dbReference>
<keyword evidence="6" id="KW-1185">Reference proteome</keyword>
<accession>K4AI85</accession>
<dbReference type="PANTHER" id="PTHR26379">
    <property type="entry name" value="BTB/POZ AND MATH DOMAIN-CONTAINING PROTEIN 1"/>
    <property type="match status" value="1"/>
</dbReference>
<dbReference type="OMA" id="SHGSWGH"/>
<evidence type="ECO:0000313" key="4">
    <source>
        <dbReference type="EMBL" id="RCV43056.1"/>
    </source>
</evidence>
<dbReference type="Pfam" id="PF24570">
    <property type="entry name" value="BACK_BPM_SPOP"/>
    <property type="match status" value="1"/>
</dbReference>
<dbReference type="AlphaFoldDB" id="K4AI85"/>
<dbReference type="Gene3D" id="3.30.710.10">
    <property type="entry name" value="Potassium Channel Kv1.1, Chain A"/>
    <property type="match status" value="1"/>
</dbReference>
<dbReference type="SUPFAM" id="SSF49599">
    <property type="entry name" value="TRAF domain-like"/>
    <property type="match status" value="1"/>
</dbReference>
<name>K4AI85_SETIT</name>
<evidence type="ECO:0000259" key="3">
    <source>
        <dbReference type="PROSITE" id="PS50097"/>
    </source>
</evidence>
<dbReference type="SUPFAM" id="SSF54695">
    <property type="entry name" value="POZ domain"/>
    <property type="match status" value="1"/>
</dbReference>
<dbReference type="SMART" id="SM00225">
    <property type="entry name" value="BTB"/>
    <property type="match status" value="1"/>
</dbReference>
<evidence type="ECO:0000313" key="6">
    <source>
        <dbReference type="Proteomes" id="UP000004995"/>
    </source>
</evidence>
<dbReference type="OrthoDB" id="6359816at2759"/>
<reference evidence="5" key="3">
    <citation type="submission" date="2018-08" db="UniProtKB">
        <authorList>
            <consortium name="EnsemblPlants"/>
        </authorList>
    </citation>
    <scope>IDENTIFICATION</scope>
    <source>
        <strain evidence="5">Yugu1</strain>
    </source>
</reference>
<dbReference type="InterPro" id="IPR011333">
    <property type="entry name" value="SKP1/BTB/POZ_sf"/>
</dbReference>
<comment type="similarity">
    <text evidence="2">Belongs to the Tdpoz family.</text>
</comment>
<feature type="domain" description="BTB" evidence="3">
    <location>
        <begin position="176"/>
        <end position="245"/>
    </location>
</feature>
<evidence type="ECO:0000313" key="5">
    <source>
        <dbReference type="EnsemblPlants" id="KQK89218"/>
    </source>
</evidence>
<reference evidence="4 6" key="1">
    <citation type="journal article" date="2012" name="Nat. Biotechnol.">
        <title>Reference genome sequence of the model plant Setaria.</title>
        <authorList>
            <person name="Bennetzen J.L."/>
            <person name="Schmutz J."/>
            <person name="Wang H."/>
            <person name="Percifield R."/>
            <person name="Hawkins J."/>
            <person name="Pontaroli A.C."/>
            <person name="Estep M."/>
            <person name="Feng L."/>
            <person name="Vaughn J.N."/>
            <person name="Grimwood J."/>
            <person name="Jenkins J."/>
            <person name="Barry K."/>
            <person name="Lindquist E."/>
            <person name="Hellsten U."/>
            <person name="Deshpande S."/>
            <person name="Wang X."/>
            <person name="Wu X."/>
            <person name="Mitros T."/>
            <person name="Triplett J."/>
            <person name="Yang X."/>
            <person name="Ye C.Y."/>
            <person name="Mauro-Herrera M."/>
            <person name="Wang L."/>
            <person name="Li P."/>
            <person name="Sharma M."/>
            <person name="Sharma R."/>
            <person name="Ronald P.C."/>
            <person name="Panaud O."/>
            <person name="Kellogg E.A."/>
            <person name="Brutnell T.P."/>
            <person name="Doust A.N."/>
            <person name="Tuskan G.A."/>
            <person name="Rokhsar D."/>
            <person name="Devos K.M."/>
        </authorList>
    </citation>
    <scope>NUCLEOTIDE SEQUENCE [LARGE SCALE GENOMIC DNA]</scope>
    <source>
        <strain evidence="6">cv. Yugu1</strain>
        <strain evidence="4">Yugu1</strain>
    </source>
</reference>
<protein>
    <recommendedName>
        <fullName evidence="3">BTB domain-containing protein</fullName>
    </recommendedName>
</protein>
<evidence type="ECO:0000256" key="2">
    <source>
        <dbReference type="ARBA" id="ARBA00010846"/>
    </source>
</evidence>
<dbReference type="EMBL" id="AGNK02005637">
    <property type="status" value="NOT_ANNOTATED_CDS"/>
    <property type="molecule type" value="Genomic_DNA"/>
</dbReference>
<dbReference type="CDD" id="cd00121">
    <property type="entry name" value="MATH"/>
    <property type="match status" value="1"/>
</dbReference>
<evidence type="ECO:0000256" key="1">
    <source>
        <dbReference type="ARBA" id="ARBA00004906"/>
    </source>
</evidence>
<dbReference type="HOGENOM" id="CLU_004253_2_0_1"/>
<dbReference type="eggNOG" id="KOG1987">
    <property type="taxonomic scope" value="Eukaryota"/>
</dbReference>
<dbReference type="PROSITE" id="PS50097">
    <property type="entry name" value="BTB"/>
    <property type="match status" value="1"/>
</dbReference>
<dbReference type="InterPro" id="IPR056423">
    <property type="entry name" value="BACK_BPM_SPOP"/>
</dbReference>
<proteinExistence type="inferred from homology"/>
<dbReference type="GO" id="GO:0016567">
    <property type="term" value="P:protein ubiquitination"/>
    <property type="evidence" value="ECO:0007669"/>
    <property type="project" value="InterPro"/>
</dbReference>
<dbReference type="InterPro" id="IPR002083">
    <property type="entry name" value="MATH/TRAF_dom"/>
</dbReference>
<organism evidence="5 6">
    <name type="scientific">Setaria italica</name>
    <name type="common">Foxtail millet</name>
    <name type="synonym">Panicum italicum</name>
    <dbReference type="NCBI Taxonomy" id="4555"/>
    <lineage>
        <taxon>Eukaryota</taxon>
        <taxon>Viridiplantae</taxon>
        <taxon>Streptophyta</taxon>
        <taxon>Embryophyta</taxon>
        <taxon>Tracheophyta</taxon>
        <taxon>Spermatophyta</taxon>
        <taxon>Magnoliopsida</taxon>
        <taxon>Liliopsida</taxon>
        <taxon>Poales</taxon>
        <taxon>Poaceae</taxon>
        <taxon>PACMAD clade</taxon>
        <taxon>Panicoideae</taxon>
        <taxon>Panicodae</taxon>
        <taxon>Paniceae</taxon>
        <taxon>Cenchrinae</taxon>
        <taxon>Setaria</taxon>
    </lineage>
</organism>
<dbReference type="Pfam" id="PF00651">
    <property type="entry name" value="BTB"/>
    <property type="match status" value="1"/>
</dbReference>
<dbReference type="Gene3D" id="2.60.210.10">
    <property type="entry name" value="Apoptosis, Tumor Necrosis Factor Receptor Associated Protein 2, Chain A"/>
    <property type="match status" value="1"/>
</dbReference>
<dbReference type="Gramene" id="KQK89218">
    <property type="protein sequence ID" value="KQK89218"/>
    <property type="gene ID" value="SETIT_038594mg"/>
</dbReference>
<dbReference type="EMBL" id="CM003536">
    <property type="protein sequence ID" value="RCV43056.1"/>
    <property type="molecule type" value="Genomic_DNA"/>
</dbReference>
<comment type="pathway">
    <text evidence="1">Protein modification; protein ubiquitination.</text>
</comment>
<dbReference type="Proteomes" id="UP000004995">
    <property type="component" value="Unassembled WGS sequence"/>
</dbReference>
<gene>
    <name evidence="4" type="ORF">SETIT_9G265100v2</name>
</gene>
<reference evidence="4" key="2">
    <citation type="submission" date="2015-07" db="EMBL/GenBank/DDBJ databases">
        <authorList>
            <person name="Noorani M."/>
        </authorList>
    </citation>
    <scope>NUCLEOTIDE SEQUENCE</scope>
    <source>
        <strain evidence="4">Yugu1</strain>
    </source>
</reference>
<dbReference type="Pfam" id="PF22486">
    <property type="entry name" value="MATH_2"/>
    <property type="match status" value="1"/>
</dbReference>
<dbReference type="InterPro" id="IPR000210">
    <property type="entry name" value="BTB/POZ_dom"/>
</dbReference>
<dbReference type="InterPro" id="IPR008974">
    <property type="entry name" value="TRAF-like"/>
</dbReference>
<dbReference type="Gene3D" id="1.25.40.420">
    <property type="match status" value="1"/>
</dbReference>
<sequence>MVANMPPSFSTVAAAAGSCSASSITADAASGYHVLRIESYSRIKSTTPNGKYVLSHTFRAAGLLPPNTADYIYLMVQLVFSFIDQVEKQKPSYVRTVKPNKFVSHGSWGHGKFVKSSDLEQSGPLKDDCFTVRCDIIVIGEPRTAATTVPGASFVMVPPPDSSQHFGALLLGGKGADVRFLVADEAFAAHRCVLAARSPVFDALLFGPMKEGTATGNCIRIDGMVPQVFQSLLHFIYTDSLPEMEEQDKEASATMAQHLLEAADRYGMERLKLICEDILCRYIDVSTVATSLVLAEQHRCQGLKEACFEFLKSPKTLDEAMATDGFQHLAKSSPALFELMSKITGR</sequence>
<dbReference type="EnsemblPlants" id="KQK89218">
    <property type="protein sequence ID" value="KQK89218"/>
    <property type="gene ID" value="SETIT_038594mg"/>
</dbReference>
<dbReference type="InterPro" id="IPR045005">
    <property type="entry name" value="BPM1-6"/>
</dbReference>